<comment type="pathway">
    <text evidence="2 15">Porphyrin-containing compound metabolism; protoporphyrin-IX biosynthesis; protoporphyrinogen-IX from coproporphyrinogen-III (AdoMet route): step 1/1.</text>
</comment>
<dbReference type="Pfam" id="PF04055">
    <property type="entry name" value="Radical_SAM"/>
    <property type="match status" value="1"/>
</dbReference>
<evidence type="ECO:0000313" key="20">
    <source>
        <dbReference type="Proteomes" id="UP001060919"/>
    </source>
</evidence>
<dbReference type="RefSeq" id="WP_264790719.1">
    <property type="nucleotide sequence ID" value="NZ_AP026867.1"/>
</dbReference>
<dbReference type="EC" id="1.3.98.3" evidence="15"/>
<dbReference type="Gene3D" id="3.80.30.20">
    <property type="entry name" value="tm_1862 like domain"/>
    <property type="match status" value="1"/>
</dbReference>
<feature type="binding site" evidence="16">
    <location>
        <position position="154"/>
    </location>
    <ligand>
        <name>S-adenosyl-L-methionine</name>
        <dbReference type="ChEBI" id="CHEBI:59789"/>
        <label>1</label>
    </ligand>
</feature>
<dbReference type="InterPro" id="IPR006638">
    <property type="entry name" value="Elp3/MiaA/NifB-like_rSAM"/>
</dbReference>
<protein>
    <recommendedName>
        <fullName evidence="15">Coproporphyrinogen-III oxidase</fullName>
        <ecNumber evidence="15">1.3.98.3</ecNumber>
    </recommendedName>
</protein>
<comment type="catalytic activity">
    <reaction evidence="14 15">
        <text>coproporphyrinogen III + 2 S-adenosyl-L-methionine = protoporphyrinogen IX + 2 5'-deoxyadenosine + 2 L-methionine + 2 CO2</text>
        <dbReference type="Rhea" id="RHEA:15425"/>
        <dbReference type="ChEBI" id="CHEBI:16526"/>
        <dbReference type="ChEBI" id="CHEBI:17319"/>
        <dbReference type="ChEBI" id="CHEBI:57307"/>
        <dbReference type="ChEBI" id="CHEBI:57309"/>
        <dbReference type="ChEBI" id="CHEBI:57844"/>
        <dbReference type="ChEBI" id="CHEBI:59789"/>
        <dbReference type="EC" id="1.3.98.3"/>
    </reaction>
</comment>
<dbReference type="InterPro" id="IPR023404">
    <property type="entry name" value="rSAM_horseshoe"/>
</dbReference>
<keyword evidence="6 15" id="KW-0963">Cytoplasm</keyword>
<feature type="binding site" evidence="16">
    <location>
        <position position="218"/>
    </location>
    <ligand>
        <name>S-adenosyl-L-methionine</name>
        <dbReference type="ChEBI" id="CHEBI:59789"/>
        <label>2</label>
    </ligand>
</feature>
<evidence type="ECO:0000256" key="8">
    <source>
        <dbReference type="ARBA" id="ARBA00022723"/>
    </source>
</evidence>
<dbReference type="SFLD" id="SFLDG01065">
    <property type="entry name" value="anaerobic_coproporphyrinogen-I"/>
    <property type="match status" value="1"/>
</dbReference>
<dbReference type="CDD" id="cd01335">
    <property type="entry name" value="Radical_SAM"/>
    <property type="match status" value="1"/>
</dbReference>
<reference evidence="19" key="1">
    <citation type="submission" date="2022-09" db="EMBL/GenBank/DDBJ databases">
        <title>Aureispira anguillicida sp. nov., isolated from Leptocephalus of Japanese eel Anguilla japonica.</title>
        <authorList>
            <person name="Yuasa K."/>
            <person name="Mekata T."/>
            <person name="Ikunari K."/>
        </authorList>
    </citation>
    <scope>NUCLEOTIDE SEQUENCE</scope>
    <source>
        <strain evidence="19">EL160426</strain>
    </source>
</reference>
<evidence type="ECO:0000256" key="4">
    <source>
        <dbReference type="ARBA" id="ARBA00011245"/>
    </source>
</evidence>
<keyword evidence="9 15" id="KW-0560">Oxidoreductase</keyword>
<feature type="binding site" evidence="17">
    <location>
        <position position="77"/>
    </location>
    <ligand>
        <name>[4Fe-4S] cluster</name>
        <dbReference type="ChEBI" id="CHEBI:49883"/>
        <note>4Fe-4S-S-AdoMet</note>
    </ligand>
</feature>
<evidence type="ECO:0000256" key="11">
    <source>
        <dbReference type="ARBA" id="ARBA00023014"/>
    </source>
</evidence>
<dbReference type="NCBIfam" id="TIGR00538">
    <property type="entry name" value="hemN"/>
    <property type="match status" value="1"/>
</dbReference>
<evidence type="ECO:0000259" key="18">
    <source>
        <dbReference type="SMART" id="SM00729"/>
    </source>
</evidence>
<proteinExistence type="inferred from homology"/>
<evidence type="ECO:0000256" key="7">
    <source>
        <dbReference type="ARBA" id="ARBA00022691"/>
    </source>
</evidence>
<keyword evidence="10 15" id="KW-0408">Iron</keyword>
<evidence type="ECO:0000256" key="6">
    <source>
        <dbReference type="ARBA" id="ARBA00022490"/>
    </source>
</evidence>
<keyword evidence="11 15" id="KW-0411">Iron-sulfur</keyword>
<keyword evidence="7 15" id="KW-0949">S-adenosyl-L-methionine</keyword>
<organism evidence="19 20">
    <name type="scientific">Aureispira anguillae</name>
    <dbReference type="NCBI Taxonomy" id="2864201"/>
    <lineage>
        <taxon>Bacteria</taxon>
        <taxon>Pseudomonadati</taxon>
        <taxon>Bacteroidota</taxon>
        <taxon>Saprospiria</taxon>
        <taxon>Saprospirales</taxon>
        <taxon>Saprospiraceae</taxon>
        <taxon>Aureispira</taxon>
    </lineage>
</organism>
<dbReference type="InterPro" id="IPR058240">
    <property type="entry name" value="rSAM_sf"/>
</dbReference>
<evidence type="ECO:0000256" key="15">
    <source>
        <dbReference type="PIRNR" id="PIRNR000167"/>
    </source>
</evidence>
<evidence type="ECO:0000313" key="19">
    <source>
        <dbReference type="EMBL" id="BDS09314.1"/>
    </source>
</evidence>
<dbReference type="SUPFAM" id="SSF102114">
    <property type="entry name" value="Radical SAM enzymes"/>
    <property type="match status" value="1"/>
</dbReference>
<feature type="binding site" evidence="16">
    <location>
        <begin position="122"/>
        <end position="123"/>
    </location>
    <ligand>
        <name>S-adenosyl-L-methionine</name>
        <dbReference type="ChEBI" id="CHEBI:59789"/>
        <label>2</label>
    </ligand>
</feature>
<evidence type="ECO:0000256" key="9">
    <source>
        <dbReference type="ARBA" id="ARBA00023002"/>
    </source>
</evidence>
<comment type="subunit">
    <text evidence="4">Monomer.</text>
</comment>
<feature type="binding site" evidence="17">
    <location>
        <position position="74"/>
    </location>
    <ligand>
        <name>[4Fe-4S] cluster</name>
        <dbReference type="ChEBI" id="CHEBI:49883"/>
        <note>4Fe-4S-S-AdoMet</note>
    </ligand>
</feature>
<feature type="binding site" evidence="16">
    <location>
        <position position="121"/>
    </location>
    <ligand>
        <name>S-adenosyl-L-methionine</name>
        <dbReference type="ChEBI" id="CHEBI:59789"/>
        <label>1</label>
    </ligand>
</feature>
<dbReference type="PIRSF" id="PIRSF000167">
    <property type="entry name" value="HemN"/>
    <property type="match status" value="1"/>
</dbReference>
<feature type="binding site" evidence="16">
    <location>
        <position position="193"/>
    </location>
    <ligand>
        <name>S-adenosyl-L-methionine</name>
        <dbReference type="ChEBI" id="CHEBI:59789"/>
        <label>2</label>
    </ligand>
</feature>
<dbReference type="GO" id="GO:0051539">
    <property type="term" value="F:4 iron, 4 sulfur cluster binding"/>
    <property type="evidence" value="ECO:0007669"/>
    <property type="project" value="UniProtKB-KW"/>
</dbReference>
<dbReference type="Proteomes" id="UP001060919">
    <property type="component" value="Chromosome"/>
</dbReference>
<dbReference type="InterPro" id="IPR004558">
    <property type="entry name" value="Coprogen_oxidase_HemN"/>
</dbReference>
<name>A0A915Y9R8_9BACT</name>
<sequence length="462" mass="53148">MTTNTLNPPSISQQLISKYNVPGPRYTSYPTVPFWYNLPSESTWKDLVKASFDCSNDQDGISLYIHLPFCSSLCTYCGCNTRITVNHAVEEPYIATLLKEWQLYLDVFEERPKIKEIHLGGGTPTFFSAKNLKRLLDGITKNAIVCDNVALGFEGHPKNTTKEHLQTLYDLGFRRLSLGIQDFDPKVQLIINRIQPYEMVEEVTQNAREIGYTSINFDLVFGLPLQTLASVEDTIQKVNQLRPDRIAFYSYAHVPWLKPSQRSFAPETLPSDAQKRALYELGKRQFEEMGYEEIGMDHFALPSDQLYQAAKNKHLHRNFMGYSPFHTRLMVGLGASSISDSWTGFIQNAKKVEEYTDLVDKGQFPFFRGHTLNKQDLILRQHILNLMCDLSTEWTTEDLNNPAIYKGIEKLGEMEKDGLVERHPHQLIITEKGRPYVRNVCMCFDEYLWQKSPQSQIFSQTI</sequence>
<dbReference type="GO" id="GO:0006782">
    <property type="term" value="P:protoporphyrinogen IX biosynthetic process"/>
    <property type="evidence" value="ECO:0007669"/>
    <property type="project" value="TreeGrafter"/>
</dbReference>
<evidence type="ECO:0000256" key="12">
    <source>
        <dbReference type="ARBA" id="ARBA00023244"/>
    </source>
</evidence>
<evidence type="ECO:0000256" key="14">
    <source>
        <dbReference type="ARBA" id="ARBA00048321"/>
    </source>
</evidence>
<dbReference type="GO" id="GO:0005737">
    <property type="term" value="C:cytoplasm"/>
    <property type="evidence" value="ECO:0007669"/>
    <property type="project" value="UniProtKB-SubCell"/>
</dbReference>
<dbReference type="EMBL" id="AP026867">
    <property type="protein sequence ID" value="BDS09314.1"/>
    <property type="molecule type" value="Genomic_DNA"/>
</dbReference>
<dbReference type="SFLD" id="SFLDS00029">
    <property type="entry name" value="Radical_SAM"/>
    <property type="match status" value="1"/>
</dbReference>
<dbReference type="AlphaFoldDB" id="A0A915Y9R8"/>
<dbReference type="PANTHER" id="PTHR13932:SF6">
    <property type="entry name" value="OXYGEN-INDEPENDENT COPROPORPHYRINOGEN III OXIDASE"/>
    <property type="match status" value="1"/>
</dbReference>
<dbReference type="SMART" id="SM00729">
    <property type="entry name" value="Elp3"/>
    <property type="match status" value="1"/>
</dbReference>
<dbReference type="GO" id="GO:0046872">
    <property type="term" value="F:metal ion binding"/>
    <property type="evidence" value="ECO:0007669"/>
    <property type="project" value="UniProtKB-KW"/>
</dbReference>
<keyword evidence="8 15" id="KW-0479">Metal-binding</keyword>
<dbReference type="InterPro" id="IPR007197">
    <property type="entry name" value="rSAM"/>
</dbReference>
<evidence type="ECO:0000256" key="17">
    <source>
        <dbReference type="PIRSR" id="PIRSR000167-2"/>
    </source>
</evidence>
<dbReference type="Gene3D" id="1.10.10.920">
    <property type="match status" value="1"/>
</dbReference>
<feature type="binding site" evidence="16">
    <location>
        <position position="338"/>
    </location>
    <ligand>
        <name>S-adenosyl-L-methionine</name>
        <dbReference type="ChEBI" id="CHEBI:59789"/>
        <label>1</label>
    </ligand>
</feature>
<dbReference type="SFLD" id="SFLDG01082">
    <property type="entry name" value="B12-binding_domain_containing"/>
    <property type="match status" value="1"/>
</dbReference>
<evidence type="ECO:0000256" key="16">
    <source>
        <dbReference type="PIRSR" id="PIRSR000167-1"/>
    </source>
</evidence>
<dbReference type="GO" id="GO:0004109">
    <property type="term" value="F:coproporphyrinogen oxidase activity"/>
    <property type="evidence" value="ECO:0007669"/>
    <property type="project" value="InterPro"/>
</dbReference>
<comment type="cofactor">
    <cofactor evidence="15 17">
        <name>[4Fe-4S] cluster</name>
        <dbReference type="ChEBI" id="CHEBI:49883"/>
    </cofactor>
    <text evidence="15 17">Binds 1 [4Fe-4S] cluster. The cluster is coordinated with 3 cysteines and an exchangeable S-adenosyl-L-methionine.</text>
</comment>
<feature type="binding site" evidence="16">
    <location>
        <position position="64"/>
    </location>
    <ligand>
        <name>S-adenosyl-L-methionine</name>
        <dbReference type="ChEBI" id="CHEBI:59789"/>
        <label>1</label>
    </ligand>
</feature>
<evidence type="ECO:0000256" key="3">
    <source>
        <dbReference type="ARBA" id="ARBA00005493"/>
    </source>
</evidence>
<evidence type="ECO:0000256" key="1">
    <source>
        <dbReference type="ARBA" id="ARBA00004496"/>
    </source>
</evidence>
<feature type="binding site" evidence="16">
    <location>
        <begin position="76"/>
        <end position="78"/>
    </location>
    <ligand>
        <name>S-adenosyl-L-methionine</name>
        <dbReference type="ChEBI" id="CHEBI:59789"/>
        <label>2</label>
    </ligand>
</feature>
<feature type="binding site" evidence="17">
    <location>
        <position position="70"/>
    </location>
    <ligand>
        <name>[4Fe-4S] cluster</name>
        <dbReference type="ChEBI" id="CHEBI:49883"/>
        <note>4Fe-4S-S-AdoMet</note>
    </ligand>
</feature>
<evidence type="ECO:0000256" key="5">
    <source>
        <dbReference type="ARBA" id="ARBA00022485"/>
    </source>
</evidence>
<dbReference type="KEGG" id="aup:AsAng_0000110"/>
<evidence type="ECO:0000256" key="2">
    <source>
        <dbReference type="ARBA" id="ARBA00004785"/>
    </source>
</evidence>
<comment type="function">
    <text evidence="13">Involved in the heme biosynthesis. Catalyzes the anaerobic oxidative decarboxylation of propionate groups of rings A and B of coproporphyrinogen III to yield the vinyl groups in protoporphyrinogen IX.</text>
</comment>
<feature type="domain" description="Elp3/MiaA/NifB-like radical SAM core" evidence="18">
    <location>
        <begin position="60"/>
        <end position="281"/>
    </location>
</feature>
<keyword evidence="12 15" id="KW-0627">Porphyrin biosynthesis</keyword>
<dbReference type="GO" id="GO:0051989">
    <property type="term" value="F:coproporphyrinogen dehydrogenase activity"/>
    <property type="evidence" value="ECO:0007669"/>
    <property type="project" value="UniProtKB-EC"/>
</dbReference>
<comment type="subcellular location">
    <subcellularLocation>
        <location evidence="1 15">Cytoplasm</location>
    </subcellularLocation>
</comment>
<dbReference type="PANTHER" id="PTHR13932">
    <property type="entry name" value="COPROPORPHYRINIGEN III OXIDASE"/>
    <property type="match status" value="1"/>
</dbReference>
<keyword evidence="5 15" id="KW-0004">4Fe-4S</keyword>
<comment type="similarity">
    <text evidence="3 15">Belongs to the anaerobic coproporphyrinogen-III oxidase family.</text>
</comment>
<keyword evidence="20" id="KW-1185">Reference proteome</keyword>
<evidence type="ECO:0000256" key="10">
    <source>
        <dbReference type="ARBA" id="ARBA00023004"/>
    </source>
</evidence>
<gene>
    <name evidence="19" type="ORF">AsAng_0000110</name>
</gene>
<dbReference type="InterPro" id="IPR034505">
    <property type="entry name" value="Coproporphyrinogen-III_oxidase"/>
</dbReference>
<feature type="binding site" evidence="16">
    <location>
        <position position="181"/>
    </location>
    <ligand>
        <name>S-adenosyl-L-methionine</name>
        <dbReference type="ChEBI" id="CHEBI:59789"/>
        <label>2</label>
    </ligand>
</feature>
<accession>A0A915Y9R8</accession>
<feature type="binding site" evidence="16">
    <location>
        <position position="252"/>
    </location>
    <ligand>
        <name>S-adenosyl-L-methionine</name>
        <dbReference type="ChEBI" id="CHEBI:59789"/>
        <label>2</label>
    </ligand>
</feature>
<evidence type="ECO:0000256" key="13">
    <source>
        <dbReference type="ARBA" id="ARBA00024295"/>
    </source>
</evidence>